<name>A0A411Z4H4_9RHOB</name>
<dbReference type="SUPFAM" id="SSF69593">
    <property type="entry name" value="Glycerol-3-phosphate (1)-acyltransferase"/>
    <property type="match status" value="1"/>
</dbReference>
<accession>A0A411Z4H4</accession>
<dbReference type="InterPro" id="IPR002123">
    <property type="entry name" value="Plipid/glycerol_acylTrfase"/>
</dbReference>
<dbReference type="RefSeq" id="WP_118150743.1">
    <property type="nucleotide sequence ID" value="NZ_QWEY01000003.1"/>
</dbReference>
<evidence type="ECO:0000313" key="2">
    <source>
        <dbReference type="EMBL" id="RGP37978.1"/>
    </source>
</evidence>
<keyword evidence="2" id="KW-0808">Transferase</keyword>
<protein>
    <submittedName>
        <fullName evidence="2">Acyltransferase</fullName>
    </submittedName>
</protein>
<gene>
    <name evidence="2" type="ORF">D1012_07535</name>
</gene>
<proteinExistence type="predicted"/>
<feature type="domain" description="Phospholipid/glycerol acyltransferase" evidence="1">
    <location>
        <begin position="81"/>
        <end position="205"/>
    </location>
</feature>
<keyword evidence="2" id="KW-0012">Acyltransferase</keyword>
<evidence type="ECO:0000259" key="1">
    <source>
        <dbReference type="SMART" id="SM00563"/>
    </source>
</evidence>
<dbReference type="AlphaFoldDB" id="A0A411Z4H4"/>
<comment type="caution">
    <text evidence="2">The sequence shown here is derived from an EMBL/GenBank/DDBJ whole genome shotgun (WGS) entry which is preliminary data.</text>
</comment>
<sequence length="292" mass="32037">MQQDVAREISYASSASSRAGATLIRVLENATGRLSLIRRAAGYEDEVARGRSFWDVVPERYGLSLDVVGGSVGNIPATGPLVLIANHPFGILDGLMMGHLLDRVRGDFRILANSVFRRAEALNRVVLPISFDETKAAVKLNLETRAEALRYLGQGGAIGVFPGGTVSTSAKPFTSAPMDPGWRNFTAKMIAKSGATVVPVYFDGHNSRLFQIASHVHYTLRLGLLIKEFRARMDEPVRVVIGQPIPASDLAPLKADPTRMMEFLRRATYDLSPRPLGSYAPGYEFEARYKMR</sequence>
<reference evidence="2 3" key="1">
    <citation type="submission" date="2018-08" db="EMBL/GenBank/DDBJ databases">
        <title>Flavobacterium tibetense sp. nov., isolated from a wetland YonghuCo on Tibetan Plateau.</title>
        <authorList>
            <person name="Phurbu D."/>
            <person name="Lu H."/>
            <person name="Xing P."/>
        </authorList>
    </citation>
    <scope>NUCLEOTIDE SEQUENCE [LARGE SCALE GENOMIC DNA]</scope>
    <source>
        <strain evidence="2 3">DJC</strain>
    </source>
</reference>
<dbReference type="InterPro" id="IPR045746">
    <property type="entry name" value="ACT14924-like_Acyltransf_dom"/>
</dbReference>
<dbReference type="Proteomes" id="UP000284547">
    <property type="component" value="Unassembled WGS sequence"/>
</dbReference>
<dbReference type="OrthoDB" id="1113830at2"/>
<dbReference type="EMBL" id="QWEY01000003">
    <property type="protein sequence ID" value="RGP37978.1"/>
    <property type="molecule type" value="Genomic_DNA"/>
</dbReference>
<organism evidence="2 3">
    <name type="scientific">Pseudotabrizicola alkalilacus</name>
    <dbReference type="NCBI Taxonomy" id="2305252"/>
    <lineage>
        <taxon>Bacteria</taxon>
        <taxon>Pseudomonadati</taxon>
        <taxon>Pseudomonadota</taxon>
        <taxon>Alphaproteobacteria</taxon>
        <taxon>Rhodobacterales</taxon>
        <taxon>Paracoccaceae</taxon>
        <taxon>Pseudotabrizicola</taxon>
    </lineage>
</organism>
<keyword evidence="3" id="KW-1185">Reference proteome</keyword>
<dbReference type="SMART" id="SM00563">
    <property type="entry name" value="PlsC"/>
    <property type="match status" value="1"/>
</dbReference>
<evidence type="ECO:0000313" key="3">
    <source>
        <dbReference type="Proteomes" id="UP000284547"/>
    </source>
</evidence>
<dbReference type="GO" id="GO:0016746">
    <property type="term" value="F:acyltransferase activity"/>
    <property type="evidence" value="ECO:0007669"/>
    <property type="project" value="UniProtKB-KW"/>
</dbReference>
<dbReference type="CDD" id="cd07986">
    <property type="entry name" value="LPLAT_ACT14924-like"/>
    <property type="match status" value="1"/>
</dbReference>
<dbReference type="Pfam" id="PF19576">
    <property type="entry name" value="Acyltransf_2"/>
    <property type="match status" value="1"/>
</dbReference>